<dbReference type="GO" id="GO:0043565">
    <property type="term" value="F:sequence-specific DNA binding"/>
    <property type="evidence" value="ECO:0007669"/>
    <property type="project" value="TreeGrafter"/>
</dbReference>
<dbReference type="Gene3D" id="1.10.260.40">
    <property type="entry name" value="lambda repressor-like DNA-binding domains"/>
    <property type="match status" value="1"/>
</dbReference>
<name>A0A1T4L659_9BACT</name>
<dbReference type="InterPro" id="IPR012327">
    <property type="entry name" value="MeTrfase_D12"/>
</dbReference>
<dbReference type="OrthoDB" id="9805629at2"/>
<dbReference type="PRINTS" id="PR00505">
    <property type="entry name" value="D12N6MTFRASE"/>
</dbReference>
<dbReference type="SUPFAM" id="SSF53335">
    <property type="entry name" value="S-adenosyl-L-methionine-dependent methyltransferases"/>
    <property type="match status" value="1"/>
</dbReference>
<dbReference type="InterPro" id="IPR002052">
    <property type="entry name" value="DNA_methylase_N6_adenine_CS"/>
</dbReference>
<evidence type="ECO:0000259" key="8">
    <source>
        <dbReference type="PROSITE" id="PS50943"/>
    </source>
</evidence>
<dbReference type="GO" id="GO:1904047">
    <property type="term" value="F:S-adenosyl-L-methionine binding"/>
    <property type="evidence" value="ECO:0007669"/>
    <property type="project" value="TreeGrafter"/>
</dbReference>
<evidence type="ECO:0000256" key="4">
    <source>
        <dbReference type="ARBA" id="ARBA00022679"/>
    </source>
</evidence>
<evidence type="ECO:0000256" key="7">
    <source>
        <dbReference type="RuleBase" id="RU361257"/>
    </source>
</evidence>
<evidence type="ECO:0000256" key="2">
    <source>
        <dbReference type="ARBA" id="ARBA00011900"/>
    </source>
</evidence>
<evidence type="ECO:0000256" key="5">
    <source>
        <dbReference type="ARBA" id="ARBA00022691"/>
    </source>
</evidence>
<keyword evidence="5 7" id="KW-0949">S-adenosyl-L-methionine</keyword>
<dbReference type="Proteomes" id="UP000190389">
    <property type="component" value="Unassembled WGS sequence"/>
</dbReference>
<dbReference type="InterPro" id="IPR010982">
    <property type="entry name" value="Lambda_DNA-bd_dom_sf"/>
</dbReference>
<evidence type="ECO:0000256" key="3">
    <source>
        <dbReference type="ARBA" id="ARBA00022603"/>
    </source>
</evidence>
<keyword evidence="3 7" id="KW-0489">Methyltransferase</keyword>
<accession>A0A1T4L659</accession>
<dbReference type="InterPro" id="IPR001387">
    <property type="entry name" value="Cro/C1-type_HTH"/>
</dbReference>
<dbReference type="Pfam" id="PF01381">
    <property type="entry name" value="HTH_3"/>
    <property type="match status" value="1"/>
</dbReference>
<feature type="domain" description="HTH cro/C1-type" evidence="8">
    <location>
        <begin position="10"/>
        <end position="64"/>
    </location>
</feature>
<proteinExistence type="inferred from homology"/>
<evidence type="ECO:0000313" key="10">
    <source>
        <dbReference type="Proteomes" id="UP000190389"/>
    </source>
</evidence>
<reference evidence="10" key="1">
    <citation type="submission" date="2017-02" db="EMBL/GenBank/DDBJ databases">
        <authorList>
            <person name="Varghese N."/>
            <person name="Submissions S."/>
        </authorList>
    </citation>
    <scope>NUCLEOTIDE SEQUENCE [LARGE SCALE GENOMIC DNA]</scope>
    <source>
        <strain evidence="10">ATCC 27862</strain>
    </source>
</reference>
<comment type="similarity">
    <text evidence="1 7">Belongs to the N(4)/N(6)-methyltransferase family.</text>
</comment>
<gene>
    <name evidence="9" type="ORF">SAMN02745154_00336</name>
</gene>
<dbReference type="SUPFAM" id="SSF47413">
    <property type="entry name" value="lambda repressor-like DNA-binding domains"/>
    <property type="match status" value="1"/>
</dbReference>
<keyword evidence="4 7" id="KW-0808">Transferase</keyword>
<dbReference type="RefSeq" id="WP_078747074.1">
    <property type="nucleotide sequence ID" value="NZ_CP137850.1"/>
</dbReference>
<evidence type="ECO:0000313" key="9">
    <source>
        <dbReference type="EMBL" id="SJZ50182.1"/>
    </source>
</evidence>
<dbReference type="EMBL" id="FUXF01000009">
    <property type="protein sequence ID" value="SJZ50182.1"/>
    <property type="molecule type" value="Genomic_DNA"/>
</dbReference>
<dbReference type="STRING" id="171291.SAMN02745154_00336"/>
<dbReference type="PANTHER" id="PTHR30481:SF3">
    <property type="entry name" value="DNA ADENINE METHYLASE"/>
    <property type="match status" value="1"/>
</dbReference>
<protein>
    <recommendedName>
        <fullName evidence="2 7">Site-specific DNA-methyltransferase (adenine-specific)</fullName>
        <ecNumber evidence="2 7">2.1.1.72</ecNumber>
    </recommendedName>
</protein>
<dbReference type="AlphaFoldDB" id="A0A1T4L659"/>
<dbReference type="InterPro" id="IPR023095">
    <property type="entry name" value="Ade_MeTrfase_dom_2"/>
</dbReference>
<evidence type="ECO:0000256" key="6">
    <source>
        <dbReference type="ARBA" id="ARBA00047942"/>
    </source>
</evidence>
<evidence type="ECO:0000256" key="1">
    <source>
        <dbReference type="ARBA" id="ARBA00006594"/>
    </source>
</evidence>
<comment type="catalytic activity">
    <reaction evidence="6 7">
        <text>a 2'-deoxyadenosine in DNA + S-adenosyl-L-methionine = an N(6)-methyl-2'-deoxyadenosine in DNA + S-adenosyl-L-homocysteine + H(+)</text>
        <dbReference type="Rhea" id="RHEA:15197"/>
        <dbReference type="Rhea" id="RHEA-COMP:12418"/>
        <dbReference type="Rhea" id="RHEA-COMP:12419"/>
        <dbReference type="ChEBI" id="CHEBI:15378"/>
        <dbReference type="ChEBI" id="CHEBI:57856"/>
        <dbReference type="ChEBI" id="CHEBI:59789"/>
        <dbReference type="ChEBI" id="CHEBI:90615"/>
        <dbReference type="ChEBI" id="CHEBI:90616"/>
        <dbReference type="EC" id="2.1.1.72"/>
    </reaction>
</comment>
<sequence length="347" mass="39935">MIQKQIGENIKKQRKILNMSQELFADIVNIDRAQISKIESGKINMTIDTLHRISKALGTKLSDLVSISEDFILPKPFVKWAGGKTQVLNEILKLVPKDFNTYYEPFIGGGALLFSLLPKKAVIGDINKHLIASYKCFNDSNSMINLIKLLHNHQNKHSEEYFYLIREQDREDNFWNKSNEQIAARLIYLNKACFNGLYRENSKGYFNVPSGKKDKVVAYSYDNFNAIRQYFANNKIHIMSGDFEKIISNAKANDFIYLDPPYDVYPDKNGFVNYGKDGFSEKEQRRLADVFKKLDKQGCYVMLSNHNTPLINELYEGHNIKVIKAKRMINSKGSGRGNVEEVIITNY</sequence>
<dbReference type="Pfam" id="PF02086">
    <property type="entry name" value="MethyltransfD12"/>
    <property type="match status" value="1"/>
</dbReference>
<dbReference type="Gene3D" id="3.40.50.150">
    <property type="entry name" value="Vaccinia Virus protein VP39"/>
    <property type="match status" value="1"/>
</dbReference>
<dbReference type="EC" id="2.1.1.72" evidence="2 7"/>
<dbReference type="NCBIfam" id="TIGR00571">
    <property type="entry name" value="dam"/>
    <property type="match status" value="1"/>
</dbReference>
<dbReference type="GO" id="GO:0006298">
    <property type="term" value="P:mismatch repair"/>
    <property type="evidence" value="ECO:0007669"/>
    <property type="project" value="TreeGrafter"/>
</dbReference>
<dbReference type="CDD" id="cd00093">
    <property type="entry name" value="HTH_XRE"/>
    <property type="match status" value="1"/>
</dbReference>
<dbReference type="PROSITE" id="PS50943">
    <property type="entry name" value="HTH_CROC1"/>
    <property type="match status" value="1"/>
</dbReference>
<dbReference type="GO" id="GO:0009007">
    <property type="term" value="F:site-specific DNA-methyltransferase (adenine-specific) activity"/>
    <property type="evidence" value="ECO:0007669"/>
    <property type="project" value="UniProtKB-UniRule"/>
</dbReference>
<dbReference type="Gene3D" id="1.10.1020.10">
    <property type="entry name" value="Adenine-specific Methyltransferase, Domain 2"/>
    <property type="match status" value="1"/>
</dbReference>
<organism evidence="9 10">
    <name type="scientific">Mycoplasmopsis verecunda</name>
    <dbReference type="NCBI Taxonomy" id="171291"/>
    <lineage>
        <taxon>Bacteria</taxon>
        <taxon>Bacillati</taxon>
        <taxon>Mycoplasmatota</taxon>
        <taxon>Mycoplasmoidales</taxon>
        <taxon>Metamycoplasmataceae</taxon>
        <taxon>Mycoplasmopsis</taxon>
    </lineage>
</organism>
<dbReference type="PROSITE" id="PS00092">
    <property type="entry name" value="N6_MTASE"/>
    <property type="match status" value="1"/>
</dbReference>
<dbReference type="SMART" id="SM00530">
    <property type="entry name" value="HTH_XRE"/>
    <property type="match status" value="1"/>
</dbReference>
<dbReference type="GO" id="GO:0032259">
    <property type="term" value="P:methylation"/>
    <property type="evidence" value="ECO:0007669"/>
    <property type="project" value="UniProtKB-KW"/>
</dbReference>
<dbReference type="GO" id="GO:0009307">
    <property type="term" value="P:DNA restriction-modification system"/>
    <property type="evidence" value="ECO:0007669"/>
    <property type="project" value="InterPro"/>
</dbReference>
<dbReference type="InterPro" id="IPR029063">
    <property type="entry name" value="SAM-dependent_MTases_sf"/>
</dbReference>
<keyword evidence="10" id="KW-1185">Reference proteome</keyword>
<dbReference type="PANTHER" id="PTHR30481">
    <property type="entry name" value="DNA ADENINE METHYLASE"/>
    <property type="match status" value="1"/>
</dbReference>